<dbReference type="Proteomes" id="UP000007875">
    <property type="component" value="Unassembled WGS sequence"/>
</dbReference>
<protein>
    <recommendedName>
        <fullName evidence="3">BHLH domain-containing protein</fullName>
    </recommendedName>
</protein>
<evidence type="ECO:0008006" key="3">
    <source>
        <dbReference type="Google" id="ProtNLM"/>
    </source>
</evidence>
<dbReference type="HOGENOM" id="CLU_2346037_0_0_1"/>
<dbReference type="Ensembl" id="ENSCSAVT00000012146.1">
    <property type="protein sequence ID" value="ENSCSAVP00000012007.1"/>
    <property type="gene ID" value="ENSCSAVG00000007057.1"/>
</dbReference>
<evidence type="ECO:0000313" key="2">
    <source>
        <dbReference type="Proteomes" id="UP000007875"/>
    </source>
</evidence>
<dbReference type="GO" id="GO:0046983">
    <property type="term" value="F:protein dimerization activity"/>
    <property type="evidence" value="ECO:0007669"/>
    <property type="project" value="InterPro"/>
</dbReference>
<reference evidence="1" key="2">
    <citation type="submission" date="2025-08" db="UniProtKB">
        <authorList>
            <consortium name="Ensembl"/>
        </authorList>
    </citation>
    <scope>IDENTIFICATION</scope>
</reference>
<organism evidence="1 2">
    <name type="scientific">Ciona savignyi</name>
    <name type="common">Pacific transparent sea squirt</name>
    <dbReference type="NCBI Taxonomy" id="51511"/>
    <lineage>
        <taxon>Eukaryota</taxon>
        <taxon>Metazoa</taxon>
        <taxon>Chordata</taxon>
        <taxon>Tunicata</taxon>
        <taxon>Ascidiacea</taxon>
        <taxon>Phlebobranchia</taxon>
        <taxon>Cionidae</taxon>
        <taxon>Ciona</taxon>
    </lineage>
</organism>
<dbReference type="AlphaFoldDB" id="H2Z345"/>
<sequence>SCSVLNESRNLKSIHLGDEDSIVDQLLIELKFALPSLDGTTDVTSLEIIQQAIFYIHELSLTLDDDVSVTSGQGIIQHRCQQV</sequence>
<dbReference type="Gene3D" id="4.10.280.10">
    <property type="entry name" value="Helix-loop-helix DNA-binding domain"/>
    <property type="match status" value="1"/>
</dbReference>
<dbReference type="InterPro" id="IPR036638">
    <property type="entry name" value="HLH_DNA-bd_sf"/>
</dbReference>
<name>H2Z345_CIOSA</name>
<evidence type="ECO:0000313" key="1">
    <source>
        <dbReference type="Ensembl" id="ENSCSAVP00000012007.1"/>
    </source>
</evidence>
<dbReference type="InParanoid" id="H2Z345"/>
<keyword evidence="2" id="KW-1185">Reference proteome</keyword>
<proteinExistence type="predicted"/>
<accession>H2Z345</accession>
<reference evidence="1" key="3">
    <citation type="submission" date="2025-09" db="UniProtKB">
        <authorList>
            <consortium name="Ensembl"/>
        </authorList>
    </citation>
    <scope>IDENTIFICATION</scope>
</reference>
<reference evidence="2" key="1">
    <citation type="submission" date="2003-08" db="EMBL/GenBank/DDBJ databases">
        <authorList>
            <person name="Birren B."/>
            <person name="Nusbaum C."/>
            <person name="Abebe A."/>
            <person name="Abouelleil A."/>
            <person name="Adekoya E."/>
            <person name="Ait-zahra M."/>
            <person name="Allen N."/>
            <person name="Allen T."/>
            <person name="An P."/>
            <person name="Anderson M."/>
            <person name="Anderson S."/>
            <person name="Arachchi H."/>
            <person name="Armbruster J."/>
            <person name="Bachantsang P."/>
            <person name="Baldwin J."/>
            <person name="Barry A."/>
            <person name="Bayul T."/>
            <person name="Blitshsteyn B."/>
            <person name="Bloom T."/>
            <person name="Blye J."/>
            <person name="Boguslavskiy L."/>
            <person name="Borowsky M."/>
            <person name="Boukhgalter B."/>
            <person name="Brunache A."/>
            <person name="Butler J."/>
            <person name="Calixte N."/>
            <person name="Calvo S."/>
            <person name="Camarata J."/>
            <person name="Campo K."/>
            <person name="Chang J."/>
            <person name="Cheshatsang Y."/>
            <person name="Citroen M."/>
            <person name="Collymore A."/>
            <person name="Considine T."/>
            <person name="Cook A."/>
            <person name="Cooke P."/>
            <person name="Corum B."/>
            <person name="Cuomo C."/>
            <person name="David R."/>
            <person name="Dawoe T."/>
            <person name="Degray S."/>
            <person name="Dodge S."/>
            <person name="Dooley K."/>
            <person name="Dorje P."/>
            <person name="Dorjee K."/>
            <person name="Dorris L."/>
            <person name="Duffey N."/>
            <person name="Dupes A."/>
            <person name="Elkins T."/>
            <person name="Engels R."/>
            <person name="Erickson J."/>
            <person name="Farina A."/>
            <person name="Faro S."/>
            <person name="Ferreira P."/>
            <person name="Fischer H."/>
            <person name="Fitzgerald M."/>
            <person name="Foley K."/>
            <person name="Gage D."/>
            <person name="Galagan J."/>
            <person name="Gearin G."/>
            <person name="Gnerre S."/>
            <person name="Gnirke A."/>
            <person name="Goyette A."/>
            <person name="Graham J."/>
            <person name="Grandbois E."/>
            <person name="Gyaltsen K."/>
            <person name="Hafez N."/>
            <person name="Hagopian D."/>
            <person name="Hagos B."/>
            <person name="Hall J."/>
            <person name="Hatcher B."/>
            <person name="Heller A."/>
            <person name="Higgins H."/>
            <person name="Honan T."/>
            <person name="Horn A."/>
            <person name="Houde N."/>
            <person name="Hughes L."/>
            <person name="Hulme W."/>
            <person name="Husby E."/>
            <person name="Iliev I."/>
            <person name="Jaffe D."/>
            <person name="Jones C."/>
            <person name="Kamal M."/>
            <person name="Kamat A."/>
            <person name="Kamvysselis M."/>
            <person name="Karlsson E."/>
            <person name="Kells C."/>
            <person name="Kieu A."/>
            <person name="Kisner P."/>
            <person name="Kodira C."/>
            <person name="Kulbokas E."/>
            <person name="Labutti K."/>
            <person name="Lama D."/>
            <person name="Landers T."/>
            <person name="Leger J."/>
            <person name="Levine S."/>
            <person name="Lewis D."/>
            <person name="Lewis T."/>
            <person name="Lindblad-toh K."/>
            <person name="Liu X."/>
            <person name="Lokyitsang T."/>
            <person name="Lokyitsang Y."/>
            <person name="Lucien O."/>
            <person name="Lui A."/>
            <person name="Ma L.J."/>
            <person name="Mabbitt R."/>
            <person name="Macdonald J."/>
            <person name="Maclean C."/>
            <person name="Major J."/>
            <person name="Manning J."/>
            <person name="Marabella R."/>
            <person name="Maru K."/>
            <person name="Matthews C."/>
            <person name="Mauceli E."/>
            <person name="Mccarthy M."/>
            <person name="Mcdonough S."/>
            <person name="Mcghee T."/>
            <person name="Meldrim J."/>
            <person name="Meneus L."/>
            <person name="Mesirov J."/>
            <person name="Mihalev A."/>
            <person name="Mihova T."/>
            <person name="Mikkelsen T."/>
            <person name="Mlenga V."/>
            <person name="Moru K."/>
            <person name="Mozes J."/>
            <person name="Mulrain L."/>
            <person name="Munson G."/>
            <person name="Naylor J."/>
            <person name="Newes C."/>
            <person name="Nguyen C."/>
            <person name="Nguyen N."/>
            <person name="Nguyen T."/>
            <person name="Nicol R."/>
            <person name="Nielsen C."/>
            <person name="Nizzari M."/>
            <person name="Norbu C."/>
            <person name="Norbu N."/>
            <person name="O'donnell P."/>
            <person name="Okoawo O."/>
            <person name="O'leary S."/>
            <person name="Omotosho B."/>
            <person name="O'neill K."/>
            <person name="Osman S."/>
            <person name="Parker S."/>
            <person name="Perrin D."/>
            <person name="Phunkhang P."/>
            <person name="Piqani B."/>
            <person name="Purcell S."/>
            <person name="Rachupka T."/>
            <person name="Ramasamy U."/>
            <person name="Rameau R."/>
            <person name="Ray V."/>
            <person name="Raymond C."/>
            <person name="Retta R."/>
            <person name="Richardson S."/>
            <person name="Rise C."/>
            <person name="Rodriguez J."/>
            <person name="Rogers J."/>
            <person name="Rogov P."/>
            <person name="Rutman M."/>
            <person name="Schupbach R."/>
            <person name="Seaman C."/>
            <person name="Settipalli S."/>
            <person name="Sharpe T."/>
            <person name="Sheridan J."/>
            <person name="Sherpa N."/>
            <person name="Shi J."/>
            <person name="Smirnov S."/>
            <person name="Smith C."/>
            <person name="Sougnez C."/>
            <person name="Spencer B."/>
            <person name="Stalker J."/>
            <person name="Stange-thomann N."/>
            <person name="Stavropoulos S."/>
            <person name="Stetson K."/>
            <person name="Stone C."/>
            <person name="Stone S."/>
            <person name="Stubbs M."/>
            <person name="Talamas J."/>
            <person name="Tchuinga P."/>
            <person name="Tenzing P."/>
            <person name="Tesfaye S."/>
            <person name="Theodore J."/>
            <person name="Thoulutsang Y."/>
            <person name="Topham K."/>
            <person name="Towey S."/>
            <person name="Tsamla T."/>
            <person name="Tsomo N."/>
            <person name="Vallee D."/>
            <person name="Vassiliev H."/>
            <person name="Venkataraman V."/>
            <person name="Vinson J."/>
            <person name="Vo A."/>
            <person name="Wade C."/>
            <person name="Wang S."/>
            <person name="Wangchuk T."/>
            <person name="Wangdi T."/>
            <person name="Whittaker C."/>
            <person name="Wilkinson J."/>
            <person name="Wu Y."/>
            <person name="Wyman D."/>
            <person name="Yadav S."/>
            <person name="Yang S."/>
            <person name="Yang X."/>
            <person name="Yeager S."/>
            <person name="Yee E."/>
            <person name="Young G."/>
            <person name="Zainoun J."/>
            <person name="Zembeck L."/>
            <person name="Zimmer A."/>
            <person name="Zody M."/>
            <person name="Lander E."/>
        </authorList>
    </citation>
    <scope>NUCLEOTIDE SEQUENCE [LARGE SCALE GENOMIC DNA]</scope>
</reference>